<feature type="domain" description="N-acetyltransferase" evidence="1">
    <location>
        <begin position="63"/>
        <end position="202"/>
    </location>
</feature>
<protein>
    <recommendedName>
        <fullName evidence="1">N-acetyltransferase domain-containing protein</fullName>
    </recommendedName>
</protein>
<evidence type="ECO:0000313" key="3">
    <source>
        <dbReference type="Proteomes" id="UP000256645"/>
    </source>
</evidence>
<dbReference type="InterPro" id="IPR000182">
    <property type="entry name" value="GNAT_dom"/>
</dbReference>
<name>A0A3D8Q5H1_9HELO</name>
<dbReference type="Proteomes" id="UP000256645">
    <property type="component" value="Unassembled WGS sequence"/>
</dbReference>
<organism evidence="2 3">
    <name type="scientific">Coleophoma cylindrospora</name>
    <dbReference type="NCBI Taxonomy" id="1849047"/>
    <lineage>
        <taxon>Eukaryota</taxon>
        <taxon>Fungi</taxon>
        <taxon>Dikarya</taxon>
        <taxon>Ascomycota</taxon>
        <taxon>Pezizomycotina</taxon>
        <taxon>Leotiomycetes</taxon>
        <taxon>Helotiales</taxon>
        <taxon>Dermateaceae</taxon>
        <taxon>Coleophoma</taxon>
    </lineage>
</organism>
<dbReference type="PANTHER" id="PTHR42791">
    <property type="entry name" value="GNAT FAMILY ACETYLTRANSFERASE"/>
    <property type="match status" value="1"/>
</dbReference>
<dbReference type="InterPro" id="IPR016181">
    <property type="entry name" value="Acyl_CoA_acyltransferase"/>
</dbReference>
<dbReference type="CDD" id="cd04301">
    <property type="entry name" value="NAT_SF"/>
    <property type="match status" value="1"/>
</dbReference>
<evidence type="ECO:0000259" key="1">
    <source>
        <dbReference type="PROSITE" id="PS51186"/>
    </source>
</evidence>
<comment type="caution">
    <text evidence="2">The sequence shown here is derived from an EMBL/GenBank/DDBJ whole genome shotgun (WGS) entry which is preliminary data.</text>
</comment>
<dbReference type="Pfam" id="PF00583">
    <property type="entry name" value="Acetyltransf_1"/>
    <property type="match status" value="1"/>
</dbReference>
<dbReference type="PANTHER" id="PTHR42791:SF14">
    <property type="entry name" value="N-ACETYLTRANSFERASE DOMAIN-CONTAINING PROTEIN"/>
    <property type="match status" value="1"/>
</dbReference>
<accession>A0A3D8Q5H1</accession>
<dbReference type="PROSITE" id="PS51186">
    <property type="entry name" value="GNAT"/>
    <property type="match status" value="1"/>
</dbReference>
<proteinExistence type="predicted"/>
<dbReference type="EMBL" id="PDLM01000036">
    <property type="protein sequence ID" value="RDW56654.1"/>
    <property type="molecule type" value="Genomic_DNA"/>
</dbReference>
<reference evidence="2 3" key="1">
    <citation type="journal article" date="2018" name="IMA Fungus">
        <title>IMA Genome-F 9: Draft genome sequence of Annulohypoxylon stygium, Aspergillus mulundensis, Berkeleyomyces basicola (syn. Thielaviopsis basicola), Ceratocystis smalleyi, two Cercospora beticola strains, Coleophoma cylindrospora, Fusarium fracticaudum, Phialophora cf. hyalina, and Morchella septimelata.</title>
        <authorList>
            <person name="Wingfield B.D."/>
            <person name="Bills G.F."/>
            <person name="Dong Y."/>
            <person name="Huang W."/>
            <person name="Nel W.J."/>
            <person name="Swalarsk-Parry B.S."/>
            <person name="Vaghefi N."/>
            <person name="Wilken P.M."/>
            <person name="An Z."/>
            <person name="de Beer Z.W."/>
            <person name="De Vos L."/>
            <person name="Chen L."/>
            <person name="Duong T.A."/>
            <person name="Gao Y."/>
            <person name="Hammerbacher A."/>
            <person name="Kikkert J.R."/>
            <person name="Li Y."/>
            <person name="Li H."/>
            <person name="Li K."/>
            <person name="Li Q."/>
            <person name="Liu X."/>
            <person name="Ma X."/>
            <person name="Naidoo K."/>
            <person name="Pethybridge S.J."/>
            <person name="Sun J."/>
            <person name="Steenkamp E.T."/>
            <person name="van der Nest M.A."/>
            <person name="van Wyk S."/>
            <person name="Wingfield M.J."/>
            <person name="Xiong C."/>
            <person name="Yue Q."/>
            <person name="Zhang X."/>
        </authorList>
    </citation>
    <scope>NUCLEOTIDE SEQUENCE [LARGE SCALE GENOMIC DNA]</scope>
    <source>
        <strain evidence="2 3">BP6252</strain>
    </source>
</reference>
<dbReference type="OrthoDB" id="410198at2759"/>
<dbReference type="STRING" id="1849047.A0A3D8Q5H1"/>
<dbReference type="GO" id="GO:0016747">
    <property type="term" value="F:acyltransferase activity, transferring groups other than amino-acyl groups"/>
    <property type="evidence" value="ECO:0007669"/>
    <property type="project" value="InterPro"/>
</dbReference>
<evidence type="ECO:0000313" key="2">
    <source>
        <dbReference type="EMBL" id="RDW56654.1"/>
    </source>
</evidence>
<dbReference type="Gene3D" id="3.40.630.30">
    <property type="match status" value="1"/>
</dbReference>
<gene>
    <name evidence="2" type="ORF">BP6252_14067</name>
</gene>
<dbReference type="SUPFAM" id="SSF55729">
    <property type="entry name" value="Acyl-CoA N-acyltransferases (Nat)"/>
    <property type="match status" value="1"/>
</dbReference>
<dbReference type="InterPro" id="IPR052523">
    <property type="entry name" value="Trichothecene_AcTrans"/>
</dbReference>
<keyword evidence="3" id="KW-1185">Reference proteome</keyword>
<sequence length="215" mass="24673">METLSLLPCVPADAAEIFAGQRLSFGSPREPFFDVLFPPTEGEEKGVQRTIDWWVEDESAKYMKVVDETGKIISAAKWCIYETALTREQMDEKITCDWHENEDTNKWSSHIINWIHDHRLSKTKGARCCVLDILSTHPEHQRRGAGSLLVKWGTDIADAMGVPAYIEGSIYARRLYEQNGFVASSVDLITIPVPEIWQKRDEIKFLWFERAPKTE</sequence>
<dbReference type="AlphaFoldDB" id="A0A3D8Q5H1"/>